<reference evidence="1" key="3">
    <citation type="submission" date="2018-07" db="EMBL/GenBank/DDBJ databases">
        <title>WGS assembly of Glycine max.</title>
        <authorList>
            <person name="Schmutz J."/>
            <person name="Cannon S."/>
            <person name="Schlueter J."/>
            <person name="Ma J."/>
            <person name="Mitros T."/>
            <person name="Nelson W."/>
            <person name="Hyten D."/>
            <person name="Song Q."/>
            <person name="Thelen J."/>
            <person name="Cheng J."/>
            <person name="Xu D."/>
            <person name="Hellsten U."/>
            <person name="May G."/>
            <person name="Yu Y."/>
            <person name="Sakurai T."/>
            <person name="Umezawa T."/>
            <person name="Bhattacharyya M."/>
            <person name="Sandhu D."/>
            <person name="Valliyodan B."/>
            <person name="Lindquist E."/>
            <person name="Peto M."/>
            <person name="Grant D."/>
            <person name="Shu S."/>
            <person name="Goodstein D."/>
            <person name="Barry K."/>
            <person name="Futrell-Griggs M."/>
            <person name="Abernathy B."/>
            <person name="Du J."/>
            <person name="Tian Z."/>
            <person name="Zhu L."/>
            <person name="Gill N."/>
            <person name="Joshi T."/>
            <person name="Libault M."/>
            <person name="Sethuraman A."/>
            <person name="Zhang X."/>
            <person name="Shinozaki K."/>
            <person name="Nguyen H."/>
            <person name="Wing R."/>
            <person name="Cregan P."/>
            <person name="Specht J."/>
            <person name="Grimwood J."/>
            <person name="Rokhsar D."/>
            <person name="Stacey G."/>
            <person name="Shoemaker R."/>
            <person name="Jackson S."/>
        </authorList>
    </citation>
    <scope>NUCLEOTIDE SEQUENCE</scope>
    <source>
        <tissue evidence="1">Callus</tissue>
    </source>
</reference>
<dbReference type="Gramene" id="KRH01933">
    <property type="protein sequence ID" value="KRH01933"/>
    <property type="gene ID" value="GLYMA_17G004600"/>
</dbReference>
<gene>
    <name evidence="1" type="ORF">GLYMA_17G004600</name>
</gene>
<evidence type="ECO:0000313" key="3">
    <source>
        <dbReference type="Proteomes" id="UP000008827"/>
    </source>
</evidence>
<sequence>MNHTEYDLVQFGKFFQNKYYPHSSARTGIRWPLSKVHVIVLNISGAGLLVM</sequence>
<keyword evidence="3" id="KW-1185">Reference proteome</keyword>
<protein>
    <submittedName>
        <fullName evidence="1 2">Uncharacterized protein</fullName>
    </submittedName>
</protein>
<dbReference type="InParanoid" id="A0A0R0F6G2"/>
<proteinExistence type="predicted"/>
<reference evidence="2" key="2">
    <citation type="submission" date="2018-02" db="UniProtKB">
        <authorList>
            <consortium name="EnsemblPlants"/>
        </authorList>
    </citation>
    <scope>IDENTIFICATION</scope>
    <source>
        <strain evidence="2">Williams 82</strain>
    </source>
</reference>
<dbReference type="AlphaFoldDB" id="A0A0R0F6G2"/>
<organism evidence="1">
    <name type="scientific">Glycine max</name>
    <name type="common">Soybean</name>
    <name type="synonym">Glycine hispida</name>
    <dbReference type="NCBI Taxonomy" id="3847"/>
    <lineage>
        <taxon>Eukaryota</taxon>
        <taxon>Viridiplantae</taxon>
        <taxon>Streptophyta</taxon>
        <taxon>Embryophyta</taxon>
        <taxon>Tracheophyta</taxon>
        <taxon>Spermatophyta</taxon>
        <taxon>Magnoliopsida</taxon>
        <taxon>eudicotyledons</taxon>
        <taxon>Gunneridae</taxon>
        <taxon>Pentapetalae</taxon>
        <taxon>rosids</taxon>
        <taxon>fabids</taxon>
        <taxon>Fabales</taxon>
        <taxon>Fabaceae</taxon>
        <taxon>Papilionoideae</taxon>
        <taxon>50 kb inversion clade</taxon>
        <taxon>NPAAA clade</taxon>
        <taxon>indigoferoid/millettioid clade</taxon>
        <taxon>Phaseoleae</taxon>
        <taxon>Glycine</taxon>
        <taxon>Glycine subgen. Soja</taxon>
    </lineage>
</organism>
<dbReference type="EMBL" id="CM000850">
    <property type="protein sequence ID" value="KRH01934.1"/>
    <property type="molecule type" value="Genomic_DNA"/>
</dbReference>
<dbReference type="EnsemblPlants" id="KRH01933">
    <property type="protein sequence ID" value="KRH01933"/>
    <property type="gene ID" value="GLYMA_17G004600"/>
</dbReference>
<accession>A0A0R0F6G2</accession>
<dbReference type="Proteomes" id="UP000008827">
    <property type="component" value="Chromosome 17"/>
</dbReference>
<dbReference type="EMBL" id="CM000850">
    <property type="protein sequence ID" value="KRH01933.1"/>
    <property type="molecule type" value="Genomic_DNA"/>
</dbReference>
<evidence type="ECO:0000313" key="1">
    <source>
        <dbReference type="EMBL" id="KRH01933.1"/>
    </source>
</evidence>
<dbReference type="Gramene" id="KRH01934">
    <property type="protein sequence ID" value="KRH01934"/>
    <property type="gene ID" value="GLYMA_17G004600"/>
</dbReference>
<name>A0A0R0F6G2_SOYBN</name>
<dbReference type="EnsemblPlants" id="KRH01934">
    <property type="protein sequence ID" value="KRH01934"/>
    <property type="gene ID" value="GLYMA_17G004600"/>
</dbReference>
<evidence type="ECO:0000313" key="2">
    <source>
        <dbReference type="EnsemblPlants" id="KRH01933"/>
    </source>
</evidence>
<reference evidence="1 2" key="1">
    <citation type="journal article" date="2010" name="Nature">
        <title>Genome sequence of the palaeopolyploid soybean.</title>
        <authorList>
            <person name="Schmutz J."/>
            <person name="Cannon S.B."/>
            <person name="Schlueter J."/>
            <person name="Ma J."/>
            <person name="Mitros T."/>
            <person name="Nelson W."/>
            <person name="Hyten D.L."/>
            <person name="Song Q."/>
            <person name="Thelen J.J."/>
            <person name="Cheng J."/>
            <person name="Xu D."/>
            <person name="Hellsten U."/>
            <person name="May G.D."/>
            <person name="Yu Y."/>
            <person name="Sakurai T."/>
            <person name="Umezawa T."/>
            <person name="Bhattacharyya M.K."/>
            <person name="Sandhu D."/>
            <person name="Valliyodan B."/>
            <person name="Lindquist E."/>
            <person name="Peto M."/>
            <person name="Grant D."/>
            <person name="Shu S."/>
            <person name="Goodstein D."/>
            <person name="Barry K."/>
            <person name="Futrell-Griggs M."/>
            <person name="Abernathy B."/>
            <person name="Du J."/>
            <person name="Tian Z."/>
            <person name="Zhu L."/>
            <person name="Gill N."/>
            <person name="Joshi T."/>
            <person name="Libault M."/>
            <person name="Sethuraman A."/>
            <person name="Zhang X.-C."/>
            <person name="Shinozaki K."/>
            <person name="Nguyen H.T."/>
            <person name="Wing R.A."/>
            <person name="Cregan P."/>
            <person name="Specht J."/>
            <person name="Grimwood J."/>
            <person name="Rokhsar D."/>
            <person name="Stacey G."/>
            <person name="Shoemaker R.C."/>
            <person name="Jackson S.A."/>
        </authorList>
    </citation>
    <scope>NUCLEOTIDE SEQUENCE [LARGE SCALE GENOMIC DNA]</scope>
    <source>
        <strain evidence="2">cv. Williams 82</strain>
        <tissue evidence="1">Callus</tissue>
    </source>
</reference>